<dbReference type="Gene3D" id="1.20.1600.10">
    <property type="entry name" value="Outer membrane efflux proteins (OEP)"/>
    <property type="match status" value="1"/>
</dbReference>
<evidence type="ECO:0008006" key="3">
    <source>
        <dbReference type="Google" id="ProtNLM"/>
    </source>
</evidence>
<accession>A0A2I0R3E9</accession>
<dbReference type="EMBL" id="PJNI01000005">
    <property type="protein sequence ID" value="PKR81093.1"/>
    <property type="molecule type" value="Genomic_DNA"/>
</dbReference>
<proteinExistence type="predicted"/>
<protein>
    <recommendedName>
        <fullName evidence="3">TolC family protein</fullName>
    </recommendedName>
</protein>
<name>A0A2I0R3E9_9FLAO</name>
<evidence type="ECO:0000313" key="2">
    <source>
        <dbReference type="Proteomes" id="UP000236654"/>
    </source>
</evidence>
<reference evidence="1 2" key="1">
    <citation type="submission" date="2017-12" db="EMBL/GenBank/DDBJ databases">
        <title>The draft genome sequence of Brumimicrobium saltpan LHR20.</title>
        <authorList>
            <person name="Do Z.-J."/>
            <person name="Luo H.-R."/>
        </authorList>
    </citation>
    <scope>NUCLEOTIDE SEQUENCE [LARGE SCALE GENOMIC DNA]</scope>
    <source>
        <strain evidence="1 2">LHR20</strain>
    </source>
</reference>
<gene>
    <name evidence="1" type="ORF">CW751_05785</name>
</gene>
<keyword evidence="2" id="KW-1185">Reference proteome</keyword>
<dbReference type="AlphaFoldDB" id="A0A2I0R3E9"/>
<sequence>MNGTNRLLQAEQQKFEAGESSLFLVNAREWSNINTQIKFIDLLIKSQIAFMNIEYELGRLN</sequence>
<dbReference type="Proteomes" id="UP000236654">
    <property type="component" value="Unassembled WGS sequence"/>
</dbReference>
<evidence type="ECO:0000313" key="1">
    <source>
        <dbReference type="EMBL" id="PKR81093.1"/>
    </source>
</evidence>
<comment type="caution">
    <text evidence="1">The sequence shown here is derived from an EMBL/GenBank/DDBJ whole genome shotgun (WGS) entry which is preliminary data.</text>
</comment>
<organism evidence="1 2">
    <name type="scientific">Brumimicrobium salinarum</name>
    <dbReference type="NCBI Taxonomy" id="2058658"/>
    <lineage>
        <taxon>Bacteria</taxon>
        <taxon>Pseudomonadati</taxon>
        <taxon>Bacteroidota</taxon>
        <taxon>Flavobacteriia</taxon>
        <taxon>Flavobacteriales</taxon>
        <taxon>Crocinitomicaceae</taxon>
        <taxon>Brumimicrobium</taxon>
    </lineage>
</organism>